<protein>
    <submittedName>
        <fullName evidence="2">Uncharacterized protein</fullName>
    </submittedName>
</protein>
<dbReference type="PANTHER" id="PTHR34438:SF1">
    <property type="entry name" value="CHROMOSOME 2 OPEN READING FRAME 81"/>
    <property type="match status" value="1"/>
</dbReference>
<dbReference type="Pfam" id="PF15479">
    <property type="entry name" value="DUF4639"/>
    <property type="match status" value="1"/>
</dbReference>
<dbReference type="Proteomes" id="UP001623349">
    <property type="component" value="Unassembled WGS sequence"/>
</dbReference>
<evidence type="ECO:0000313" key="2">
    <source>
        <dbReference type="EMBL" id="GAB1290977.1"/>
    </source>
</evidence>
<comment type="caution">
    <text evidence="2">The sequence shown here is derived from an EMBL/GenBank/DDBJ whole genome shotgun (WGS) entry which is preliminary data.</text>
</comment>
<feature type="compositionally biased region" description="Low complexity" evidence="1">
    <location>
        <begin position="308"/>
        <end position="319"/>
    </location>
</feature>
<gene>
    <name evidence="2" type="ORF">APTSU1_000620700</name>
</gene>
<sequence length="615" mass="67447">MSHEGSERESGLLELELQFGAIIWVRQARDRGVTRSKAEKARPPTQPVPQVDIVPGRLNEAEWIAFMSLEEGEDVVGDILADLVTRVMECAFKVYLTQQCVPFTISQAREAMLQITEWRFLARDEGESSVAEDPTWGEDEEPLACTTDAWAQGSVPVLHTPAPVGVEEHFHNEEPGNPDQFPLGSPWLDRGSQEPTQSSEPSAEPRVTPRPMPSLVFEEAEPGDALEVPHGQEGSHILAVSSKESLRSTLKVEQSSLKLPQAVSVRASEGKGPSFGSQLSLEDLYLCVPQRDAAAAGDRRNLKSKGQLPSSSAGSVSLLSALTPDHPSRCLQPESLEVQSSQRSSTLRLDPARLPRHWVRPVAEVLIPDLEVRPLEIYRGRPRKTPAGAGTSATESQALSSLAHSKLHVSTPRFPLQRCATFRTLGPDSTLNLAQTSPSFGSNMPFLSPGFRFLARNPIPPDVSSTPSPKLWPLARWPSGWEREAEQLGELWAGRTRVPPQGQEPVEDTPLEEDSGWPLVAPQVLEATSQVLWKPMVISETMKLVPGVSMWNRGTQELLNPAAIQEEAEEGTPQAPEQQPIQTDVSKPQVIMKQLRNETPKAWLLPTKPVPHSGS</sequence>
<reference evidence="2 3" key="1">
    <citation type="submission" date="2024-08" db="EMBL/GenBank/DDBJ databases">
        <title>The draft genome of Apodemus speciosus.</title>
        <authorList>
            <person name="Nabeshima K."/>
            <person name="Suzuki S."/>
            <person name="Onuma M."/>
        </authorList>
    </citation>
    <scope>NUCLEOTIDE SEQUENCE [LARGE SCALE GENOMIC DNA]</scope>
    <source>
        <strain evidence="2">IB14-021</strain>
    </source>
</reference>
<keyword evidence="3" id="KW-1185">Reference proteome</keyword>
<feature type="region of interest" description="Disordered" evidence="1">
    <location>
        <begin position="328"/>
        <end position="347"/>
    </location>
</feature>
<evidence type="ECO:0000313" key="3">
    <source>
        <dbReference type="Proteomes" id="UP001623349"/>
    </source>
</evidence>
<feature type="region of interest" description="Disordered" evidence="1">
    <location>
        <begin position="596"/>
        <end position="615"/>
    </location>
</feature>
<dbReference type="InterPro" id="IPR028042">
    <property type="entry name" value="DUF4639"/>
</dbReference>
<dbReference type="EMBL" id="BAAFST010000006">
    <property type="protein sequence ID" value="GAB1290977.1"/>
    <property type="molecule type" value="Genomic_DNA"/>
</dbReference>
<organism evidence="2 3">
    <name type="scientific">Apodemus speciosus</name>
    <name type="common">Large Japanese field mouse</name>
    <dbReference type="NCBI Taxonomy" id="105296"/>
    <lineage>
        <taxon>Eukaryota</taxon>
        <taxon>Metazoa</taxon>
        <taxon>Chordata</taxon>
        <taxon>Craniata</taxon>
        <taxon>Vertebrata</taxon>
        <taxon>Euteleostomi</taxon>
        <taxon>Mammalia</taxon>
        <taxon>Eutheria</taxon>
        <taxon>Euarchontoglires</taxon>
        <taxon>Glires</taxon>
        <taxon>Rodentia</taxon>
        <taxon>Myomorpha</taxon>
        <taxon>Muroidea</taxon>
        <taxon>Muridae</taxon>
        <taxon>Murinae</taxon>
        <taxon>Apodemus</taxon>
    </lineage>
</organism>
<feature type="region of interest" description="Disordered" evidence="1">
    <location>
        <begin position="295"/>
        <end position="319"/>
    </location>
</feature>
<dbReference type="PANTHER" id="PTHR34438">
    <property type="entry name" value="SI:DKEY-97L20.6"/>
    <property type="match status" value="1"/>
</dbReference>
<proteinExistence type="predicted"/>
<feature type="region of interest" description="Disordered" evidence="1">
    <location>
        <begin position="566"/>
        <end position="589"/>
    </location>
</feature>
<evidence type="ECO:0000256" key="1">
    <source>
        <dbReference type="SAM" id="MobiDB-lite"/>
    </source>
</evidence>
<feature type="compositionally biased region" description="Polar residues" evidence="1">
    <location>
        <begin position="575"/>
        <end position="586"/>
    </location>
</feature>
<accession>A0ABQ0EVP2</accession>
<feature type="compositionally biased region" description="Polar residues" evidence="1">
    <location>
        <begin position="337"/>
        <end position="347"/>
    </location>
</feature>
<feature type="region of interest" description="Disordered" evidence="1">
    <location>
        <begin position="168"/>
        <end position="210"/>
    </location>
</feature>
<name>A0ABQ0EVP2_APOSI</name>